<keyword evidence="3" id="KW-1185">Reference proteome</keyword>
<dbReference type="CDD" id="cd03808">
    <property type="entry name" value="GT4_CapM-like"/>
    <property type="match status" value="1"/>
</dbReference>
<name>A0ABT0UFX0_9BACT</name>
<dbReference type="Pfam" id="PF13579">
    <property type="entry name" value="Glyco_trans_4_4"/>
    <property type="match status" value="1"/>
</dbReference>
<feature type="domain" description="Glycosyltransferase subfamily 4-like N-terminal" evidence="1">
    <location>
        <begin position="52"/>
        <end position="197"/>
    </location>
</feature>
<reference evidence="2 3" key="1">
    <citation type="journal article" date="2022" name="Syst. Appl. Microbiol.">
        <title>Rhodopirellula aestuarii sp. nov., a novel member of the genus Rhodopirellula isolated from brackish sediments collected in the Tagus River estuary, Portugal.</title>
        <authorList>
            <person name="Vitorino I.R."/>
            <person name="Klimek D."/>
            <person name="Calusinska M."/>
            <person name="Lobo-da-Cunha A."/>
            <person name="Vasconcelos V."/>
            <person name="Lage O.M."/>
        </authorList>
    </citation>
    <scope>NUCLEOTIDE SEQUENCE [LARGE SCALE GENOMIC DNA]</scope>
    <source>
        <strain evidence="2 3">ICT_H3.1</strain>
    </source>
</reference>
<dbReference type="RefSeq" id="WP_250933743.1">
    <property type="nucleotide sequence ID" value="NZ_JAMQBK010000137.1"/>
</dbReference>
<organism evidence="2 3">
    <name type="scientific">Aporhodopirellula aestuarii</name>
    <dbReference type="NCBI Taxonomy" id="2950107"/>
    <lineage>
        <taxon>Bacteria</taxon>
        <taxon>Pseudomonadati</taxon>
        <taxon>Planctomycetota</taxon>
        <taxon>Planctomycetia</taxon>
        <taxon>Pirellulales</taxon>
        <taxon>Pirellulaceae</taxon>
        <taxon>Aporhodopirellula</taxon>
    </lineage>
</organism>
<dbReference type="Pfam" id="PF13692">
    <property type="entry name" value="Glyco_trans_1_4"/>
    <property type="match status" value="1"/>
</dbReference>
<dbReference type="PANTHER" id="PTHR45947:SF3">
    <property type="entry name" value="SULFOQUINOVOSYL TRANSFERASE SQD2"/>
    <property type="match status" value="1"/>
</dbReference>
<evidence type="ECO:0000259" key="1">
    <source>
        <dbReference type="Pfam" id="PF13579"/>
    </source>
</evidence>
<sequence>MAKFSELELFNSKSQNQERNIDQAKAQLPHLVYVVTSPMSAKFLLGDQLTFMRDAGFRVTLIASPGALLEQVRNDQQIEIVPVAIEREISLIRDAKSLFFLIRAIRKLRPDIVNASTPKAGLLGMMAAWITRVPIRIYLLRGLRLETTKGIKKSVLAITERIASACANHVVCISDSLRGIYVEHKLASKQKTVVLGAGSSNGIDMRRFSKDAIGATTRLVFQEGTKGPVIGFVGRLTHDKGILDLINIYQCVLLIIPSARLLLVGDFEIGDPIPDTAKSWLQRHPQVSITGFVDDVRYLLREIDVLAMTSHREGFGNAVIEAAAMEIPIVGFRVTGVVDAASDGECSVLVPLGDVGAFSAAIVRYLTDQSLRDEHVVKAKQRVHKLFRQEKVWESWLQYYHGLISAAKR</sequence>
<dbReference type="InterPro" id="IPR028098">
    <property type="entry name" value="Glyco_trans_4-like_N"/>
</dbReference>
<dbReference type="Gene3D" id="3.40.50.2000">
    <property type="entry name" value="Glycogen Phosphorylase B"/>
    <property type="match status" value="2"/>
</dbReference>
<evidence type="ECO:0000313" key="3">
    <source>
        <dbReference type="Proteomes" id="UP001202961"/>
    </source>
</evidence>
<comment type="caution">
    <text evidence="2">The sequence shown here is derived from an EMBL/GenBank/DDBJ whole genome shotgun (WGS) entry which is preliminary data.</text>
</comment>
<dbReference type="Proteomes" id="UP001202961">
    <property type="component" value="Unassembled WGS sequence"/>
</dbReference>
<proteinExistence type="predicted"/>
<dbReference type="SUPFAM" id="SSF53756">
    <property type="entry name" value="UDP-Glycosyltransferase/glycogen phosphorylase"/>
    <property type="match status" value="1"/>
</dbReference>
<evidence type="ECO:0000313" key="2">
    <source>
        <dbReference type="EMBL" id="MCM2375175.1"/>
    </source>
</evidence>
<dbReference type="InterPro" id="IPR050194">
    <property type="entry name" value="Glycosyltransferase_grp1"/>
</dbReference>
<protein>
    <submittedName>
        <fullName evidence="2">Glycosyltransferase family 4 protein</fullName>
    </submittedName>
</protein>
<dbReference type="EMBL" id="JAMQBK010000137">
    <property type="protein sequence ID" value="MCM2375175.1"/>
    <property type="molecule type" value="Genomic_DNA"/>
</dbReference>
<gene>
    <name evidence="2" type="ORF">NB063_31515</name>
</gene>
<dbReference type="PANTHER" id="PTHR45947">
    <property type="entry name" value="SULFOQUINOVOSYL TRANSFERASE SQD2"/>
    <property type="match status" value="1"/>
</dbReference>
<accession>A0ABT0UFX0</accession>